<dbReference type="Pfam" id="PF00909">
    <property type="entry name" value="Ammonium_transp"/>
    <property type="match status" value="1"/>
</dbReference>
<organism evidence="11 12">
    <name type="scientific">Streptococcus ictaluri 707-05</name>
    <dbReference type="NCBI Taxonomy" id="764299"/>
    <lineage>
        <taxon>Bacteria</taxon>
        <taxon>Bacillati</taxon>
        <taxon>Bacillota</taxon>
        <taxon>Bacilli</taxon>
        <taxon>Lactobacillales</taxon>
        <taxon>Streptococcaceae</taxon>
        <taxon>Streptococcus</taxon>
    </lineage>
</organism>
<feature type="transmembrane region" description="Helical" evidence="9">
    <location>
        <begin position="258"/>
        <end position="277"/>
    </location>
</feature>
<comment type="caution">
    <text evidence="11">The sequence shown here is derived from an EMBL/GenBank/DDBJ whole genome shotgun (WGS) entry which is preliminary data.</text>
</comment>
<dbReference type="STRING" id="764299.STRIC_2477"/>
<keyword evidence="4 9" id="KW-0812">Transmembrane</keyword>
<keyword evidence="12" id="KW-1185">Reference proteome</keyword>
<evidence type="ECO:0000259" key="10">
    <source>
        <dbReference type="Pfam" id="PF00909"/>
    </source>
</evidence>
<feature type="transmembrane region" description="Helical" evidence="9">
    <location>
        <begin position="234"/>
        <end position="252"/>
    </location>
</feature>
<evidence type="ECO:0000313" key="11">
    <source>
        <dbReference type="EMBL" id="EHI70046.1"/>
    </source>
</evidence>
<feature type="transmembrane region" description="Helical" evidence="9">
    <location>
        <begin position="316"/>
        <end position="337"/>
    </location>
</feature>
<keyword evidence="7" id="KW-0924">Ammonia transport</keyword>
<name>G5K269_9STRE</name>
<evidence type="ECO:0000256" key="2">
    <source>
        <dbReference type="ARBA" id="ARBA00005887"/>
    </source>
</evidence>
<gene>
    <name evidence="11" type="ORF">STRIC_2477</name>
</gene>
<dbReference type="AlphaFoldDB" id="G5K269"/>
<feature type="transmembrane region" description="Helical" evidence="9">
    <location>
        <begin position="204"/>
        <end position="222"/>
    </location>
</feature>
<feature type="transmembrane region" description="Helical" evidence="9">
    <location>
        <begin position="289"/>
        <end position="310"/>
    </location>
</feature>
<feature type="transmembrane region" description="Helical" evidence="9">
    <location>
        <begin position="174"/>
        <end position="192"/>
    </location>
</feature>
<evidence type="ECO:0000256" key="5">
    <source>
        <dbReference type="ARBA" id="ARBA00022989"/>
    </source>
</evidence>
<dbReference type="eggNOG" id="COG0004">
    <property type="taxonomic scope" value="Bacteria"/>
</dbReference>
<dbReference type="PANTHER" id="PTHR43029">
    <property type="entry name" value="AMMONIUM TRANSPORTER MEP2"/>
    <property type="match status" value="1"/>
</dbReference>
<feature type="transmembrane region" description="Helical" evidence="9">
    <location>
        <begin position="139"/>
        <end position="159"/>
    </location>
</feature>
<evidence type="ECO:0000313" key="12">
    <source>
        <dbReference type="Proteomes" id="UP000003330"/>
    </source>
</evidence>
<dbReference type="OrthoDB" id="9814202at2"/>
<dbReference type="EMBL" id="AEUX02000005">
    <property type="protein sequence ID" value="EHI70046.1"/>
    <property type="molecule type" value="Genomic_DNA"/>
</dbReference>
<comment type="similarity">
    <text evidence="2">Belongs to the ammonia transporter channel (TC 1.A.11.2) family.</text>
</comment>
<dbReference type="PANTHER" id="PTHR43029:SF10">
    <property type="entry name" value="AMMONIUM TRANSPORTER MEP2"/>
    <property type="match status" value="1"/>
</dbReference>
<dbReference type="InterPro" id="IPR024041">
    <property type="entry name" value="NH4_transpt_AmtB-like_dom"/>
</dbReference>
<keyword evidence="6 9" id="KW-0472">Membrane</keyword>
<dbReference type="Proteomes" id="UP000003330">
    <property type="component" value="Unassembled WGS sequence"/>
</dbReference>
<reference evidence="11 12" key="1">
    <citation type="journal article" date="2014" name="Int. J. Syst. Evol. Microbiol.">
        <title>Phylogenomics and the dynamic genome evolution of the genus Streptococcus.</title>
        <authorList>
            <consortium name="The Broad Institute Genome Sequencing Platform"/>
            <person name="Richards V.P."/>
            <person name="Palmer S.R."/>
            <person name="Pavinski Bitar P.D."/>
            <person name="Qin X."/>
            <person name="Weinstock G.M."/>
            <person name="Highlander S.K."/>
            <person name="Town C.D."/>
            <person name="Burne R.A."/>
            <person name="Stanhope M.J."/>
        </authorList>
    </citation>
    <scope>NUCLEOTIDE SEQUENCE [LARGE SCALE GENOMIC DNA]</scope>
    <source>
        <strain evidence="11 12">707-05</strain>
    </source>
</reference>
<dbReference type="Gene3D" id="1.10.3430.10">
    <property type="entry name" value="Ammonium transporter AmtB like domains"/>
    <property type="match status" value="1"/>
</dbReference>
<sequence>MFLLICILIMWAMIFGMAFFYIGSLKEALAPRMLYQFTLAIIVATVAWLFGAYFLAFEGHWSSVVTAGHLSLYRILDILFQLCFCLYAVVMFIGSIIDRVKTRSLLLAVFVWVFLVYSPLAYLIWRPEGFLAQMGVEDFSGGIVVHLSAGLSTYVLAYYKGRTDHIHDKLREEWLYLGMILVTLGWFGFNVVPVGQLNDAAGQVLLNTLLAIISGGLAWSLASYFSTKEESSLALLNGMIVGLVTSTAGVGYLDALPIVIVTFLASFLTYFLTDAISKKLSVDDVVDPFGMNGIGGLLGSLGVIVFHPHIIGAQLLAIAIASLLSLLVTWAIARFIMAS</sequence>
<evidence type="ECO:0000256" key="4">
    <source>
        <dbReference type="ARBA" id="ARBA00022692"/>
    </source>
</evidence>
<evidence type="ECO:0000256" key="6">
    <source>
        <dbReference type="ARBA" id="ARBA00023136"/>
    </source>
</evidence>
<protein>
    <recommendedName>
        <fullName evidence="8">Ammonium transporter</fullName>
    </recommendedName>
</protein>
<feature type="transmembrane region" description="Helical" evidence="9">
    <location>
        <begin position="34"/>
        <end position="55"/>
    </location>
</feature>
<evidence type="ECO:0000256" key="9">
    <source>
        <dbReference type="SAM" id="Phobius"/>
    </source>
</evidence>
<dbReference type="RefSeq" id="WP_008088182.1">
    <property type="nucleotide sequence ID" value="NZ_AEUX02000005.1"/>
</dbReference>
<dbReference type="InterPro" id="IPR001905">
    <property type="entry name" value="Ammonium_transpt"/>
</dbReference>
<feature type="transmembrane region" description="Helical" evidence="9">
    <location>
        <begin position="104"/>
        <end position="124"/>
    </location>
</feature>
<dbReference type="InterPro" id="IPR029020">
    <property type="entry name" value="Ammonium/urea_transptr"/>
</dbReference>
<feature type="domain" description="Ammonium transporter AmtB-like" evidence="10">
    <location>
        <begin position="2"/>
        <end position="309"/>
    </location>
</feature>
<keyword evidence="3" id="KW-0813">Transport</keyword>
<feature type="transmembrane region" description="Helical" evidence="9">
    <location>
        <begin position="6"/>
        <end position="22"/>
    </location>
</feature>
<feature type="transmembrane region" description="Helical" evidence="9">
    <location>
        <begin position="75"/>
        <end position="97"/>
    </location>
</feature>
<keyword evidence="5 9" id="KW-1133">Transmembrane helix</keyword>
<dbReference type="GO" id="GO:0008519">
    <property type="term" value="F:ammonium channel activity"/>
    <property type="evidence" value="ECO:0007669"/>
    <property type="project" value="InterPro"/>
</dbReference>
<evidence type="ECO:0000256" key="7">
    <source>
        <dbReference type="ARBA" id="ARBA00023177"/>
    </source>
</evidence>
<evidence type="ECO:0000256" key="8">
    <source>
        <dbReference type="ARBA" id="ARBA00050025"/>
    </source>
</evidence>
<evidence type="ECO:0000256" key="3">
    <source>
        <dbReference type="ARBA" id="ARBA00022448"/>
    </source>
</evidence>
<evidence type="ECO:0000256" key="1">
    <source>
        <dbReference type="ARBA" id="ARBA00004141"/>
    </source>
</evidence>
<comment type="subcellular location">
    <subcellularLocation>
        <location evidence="1">Membrane</location>
        <topology evidence="1">Multi-pass membrane protein</topology>
    </subcellularLocation>
</comment>
<dbReference type="SUPFAM" id="SSF111352">
    <property type="entry name" value="Ammonium transporter"/>
    <property type="match status" value="1"/>
</dbReference>
<dbReference type="GO" id="GO:0005886">
    <property type="term" value="C:plasma membrane"/>
    <property type="evidence" value="ECO:0007669"/>
    <property type="project" value="TreeGrafter"/>
</dbReference>
<accession>G5K269</accession>
<proteinExistence type="inferred from homology"/>